<dbReference type="AlphaFoldDB" id="A0AAV4QCJ3"/>
<organism evidence="2 3">
    <name type="scientific">Caerostris extrusa</name>
    <name type="common">Bark spider</name>
    <name type="synonym">Caerostris bankana</name>
    <dbReference type="NCBI Taxonomy" id="172846"/>
    <lineage>
        <taxon>Eukaryota</taxon>
        <taxon>Metazoa</taxon>
        <taxon>Ecdysozoa</taxon>
        <taxon>Arthropoda</taxon>
        <taxon>Chelicerata</taxon>
        <taxon>Arachnida</taxon>
        <taxon>Araneae</taxon>
        <taxon>Araneomorphae</taxon>
        <taxon>Entelegynae</taxon>
        <taxon>Araneoidea</taxon>
        <taxon>Araneidae</taxon>
        <taxon>Caerostris</taxon>
    </lineage>
</organism>
<accession>A0AAV4QCJ3</accession>
<feature type="transmembrane region" description="Helical" evidence="1">
    <location>
        <begin position="31"/>
        <end position="53"/>
    </location>
</feature>
<evidence type="ECO:0008006" key="4">
    <source>
        <dbReference type="Google" id="ProtNLM"/>
    </source>
</evidence>
<proteinExistence type="predicted"/>
<protein>
    <recommendedName>
        <fullName evidence="4">Gustatory receptor</fullName>
    </recommendedName>
</protein>
<evidence type="ECO:0000256" key="1">
    <source>
        <dbReference type="SAM" id="Phobius"/>
    </source>
</evidence>
<sequence>MHSQDKYSGAAHFFCNAFLYGYSAMNLVNPQLMYGDMFFCVWSILSFIVLVAFASSVNESINSVKTECQLINFKFPDMVVNRLVQKIGQTDAQLSIWKIVPMQRVTILSVLGAFFTYAVIIGSY</sequence>
<evidence type="ECO:0000313" key="2">
    <source>
        <dbReference type="EMBL" id="GIY06661.1"/>
    </source>
</evidence>
<gene>
    <name evidence="2" type="ORF">CEXT_670291</name>
</gene>
<feature type="transmembrane region" description="Helical" evidence="1">
    <location>
        <begin position="105"/>
        <end position="123"/>
    </location>
</feature>
<comment type="caution">
    <text evidence="2">The sequence shown here is derived from an EMBL/GenBank/DDBJ whole genome shotgun (WGS) entry which is preliminary data.</text>
</comment>
<feature type="transmembrane region" description="Helical" evidence="1">
    <location>
        <begin position="7"/>
        <end position="25"/>
    </location>
</feature>
<keyword evidence="3" id="KW-1185">Reference proteome</keyword>
<keyword evidence="1" id="KW-1133">Transmembrane helix</keyword>
<evidence type="ECO:0000313" key="3">
    <source>
        <dbReference type="Proteomes" id="UP001054945"/>
    </source>
</evidence>
<dbReference type="EMBL" id="BPLR01005985">
    <property type="protein sequence ID" value="GIY06661.1"/>
    <property type="molecule type" value="Genomic_DNA"/>
</dbReference>
<keyword evidence="1" id="KW-0472">Membrane</keyword>
<dbReference type="Proteomes" id="UP001054945">
    <property type="component" value="Unassembled WGS sequence"/>
</dbReference>
<reference evidence="2 3" key="1">
    <citation type="submission" date="2021-06" db="EMBL/GenBank/DDBJ databases">
        <title>Caerostris extrusa draft genome.</title>
        <authorList>
            <person name="Kono N."/>
            <person name="Arakawa K."/>
        </authorList>
    </citation>
    <scope>NUCLEOTIDE SEQUENCE [LARGE SCALE GENOMIC DNA]</scope>
</reference>
<keyword evidence="1" id="KW-0812">Transmembrane</keyword>
<name>A0AAV4QCJ3_CAEEX</name>